<proteinExistence type="predicted"/>
<gene>
    <name evidence="1" type="ORF">F4821DRAFT_222375</name>
</gene>
<dbReference type="EMBL" id="MU394281">
    <property type="protein sequence ID" value="KAI6093188.1"/>
    <property type="molecule type" value="Genomic_DNA"/>
</dbReference>
<dbReference type="Proteomes" id="UP001497680">
    <property type="component" value="Unassembled WGS sequence"/>
</dbReference>
<organism evidence="1 2">
    <name type="scientific">Hypoxylon rubiginosum</name>
    <dbReference type="NCBI Taxonomy" id="110542"/>
    <lineage>
        <taxon>Eukaryota</taxon>
        <taxon>Fungi</taxon>
        <taxon>Dikarya</taxon>
        <taxon>Ascomycota</taxon>
        <taxon>Pezizomycotina</taxon>
        <taxon>Sordariomycetes</taxon>
        <taxon>Xylariomycetidae</taxon>
        <taxon>Xylariales</taxon>
        <taxon>Hypoxylaceae</taxon>
        <taxon>Hypoxylon</taxon>
    </lineage>
</organism>
<name>A0ACC0DKR8_9PEZI</name>
<keyword evidence="2" id="KW-1185">Reference proteome</keyword>
<protein>
    <submittedName>
        <fullName evidence="1">Uncharacterized protein</fullName>
    </submittedName>
</protein>
<evidence type="ECO:0000313" key="1">
    <source>
        <dbReference type="EMBL" id="KAI6093188.1"/>
    </source>
</evidence>
<evidence type="ECO:0000313" key="2">
    <source>
        <dbReference type="Proteomes" id="UP001497680"/>
    </source>
</evidence>
<reference evidence="1 2" key="1">
    <citation type="journal article" date="2022" name="New Phytol.">
        <title>Ecological generalism drives hyperdiversity of secondary metabolite gene clusters in xylarialean endophytes.</title>
        <authorList>
            <person name="Franco M.E.E."/>
            <person name="Wisecaver J.H."/>
            <person name="Arnold A.E."/>
            <person name="Ju Y.M."/>
            <person name="Slot J.C."/>
            <person name="Ahrendt S."/>
            <person name="Moore L.P."/>
            <person name="Eastman K.E."/>
            <person name="Scott K."/>
            <person name="Konkel Z."/>
            <person name="Mondo S.J."/>
            <person name="Kuo A."/>
            <person name="Hayes R.D."/>
            <person name="Haridas S."/>
            <person name="Andreopoulos B."/>
            <person name="Riley R."/>
            <person name="LaButti K."/>
            <person name="Pangilinan J."/>
            <person name="Lipzen A."/>
            <person name="Amirebrahimi M."/>
            <person name="Yan J."/>
            <person name="Adam C."/>
            <person name="Keymanesh K."/>
            <person name="Ng V."/>
            <person name="Louie K."/>
            <person name="Northen T."/>
            <person name="Drula E."/>
            <person name="Henrissat B."/>
            <person name="Hsieh H.M."/>
            <person name="Youens-Clark K."/>
            <person name="Lutzoni F."/>
            <person name="Miadlikowska J."/>
            <person name="Eastwood D.C."/>
            <person name="Hamelin R.C."/>
            <person name="Grigoriev I.V."/>
            <person name="U'Ren J.M."/>
        </authorList>
    </citation>
    <scope>NUCLEOTIDE SEQUENCE [LARGE SCALE GENOMIC DNA]</scope>
    <source>
        <strain evidence="1 2">ER1909</strain>
    </source>
</reference>
<sequence>MSEDDSRHFPESIRSYLFGFKGDCKSNRGYNRAYRLMCGDSQASLDCPYPVDKSVAEEHLDYFEKIRLKLRERISTRFDYCPTAAQFTHRAPHECMYRMTKGGFSTVNWILDQIYNKSENIHVLSETQVMTVDSDKMVQIGNACEDTGNTKCVRSLVVRDNSGNRRVISTGNATVILSAGTIDTATIALRSGIGNDNKYVGAGLTDHEIWGTRLEYIVVPERPEALQPLRLQSWIYFERKDGNNHTRKQICLLSITINAQSFLGECKLPTQCCGKDGKIKSRPEYEKELEDELQKGTNARRSSIQILFIFKAELGDKNRVLNLPESVPTIQITSREHNFELVPQMREVAQTIREVIEQMMGLYNDGQERHEPELTRADFGVVAHEVGTMRIKKSREEVGVVDEDLRVGGWGNLYVCDLSVFPVSPAANPSLTLAALAQRLGDHLLAQRTTPLPFR</sequence>
<accession>A0ACC0DKR8</accession>
<comment type="caution">
    <text evidence="1">The sequence shown here is derived from an EMBL/GenBank/DDBJ whole genome shotgun (WGS) entry which is preliminary data.</text>
</comment>